<dbReference type="Proteomes" id="UP000031631">
    <property type="component" value="Chromosome"/>
</dbReference>
<dbReference type="KEGG" id="tbn:TBH_C1243"/>
<dbReference type="Gene3D" id="3.40.50.12370">
    <property type="match status" value="1"/>
</dbReference>
<dbReference type="AlphaFoldDB" id="A0A7U6JHX5"/>
<evidence type="ECO:0000313" key="1">
    <source>
        <dbReference type="EMBL" id="BAO44168.1"/>
    </source>
</evidence>
<gene>
    <name evidence="1" type="ORF">TBH_C1243</name>
</gene>
<dbReference type="EMBL" id="AP012273">
    <property type="protein sequence ID" value="BAO44168.1"/>
    <property type="molecule type" value="Genomic_DNA"/>
</dbReference>
<protein>
    <recommendedName>
        <fullName evidence="3">Universal stress protein</fullName>
    </recommendedName>
</protein>
<proteinExistence type="predicted"/>
<reference evidence="1 2" key="1">
    <citation type="journal article" date="2014" name="PLoS ONE">
        <title>Physiological and genomic features of a novel sulfur-oxidizing gammaproteobacterium belonging to a previously uncultivated symbiotic lineage isolated from a hydrothermal vent.</title>
        <authorList>
            <person name="Nunoura T."/>
            <person name="Takaki Y."/>
            <person name="Kazama H."/>
            <person name="Kakuta J."/>
            <person name="Shimamura S."/>
            <person name="Makita H."/>
            <person name="Hirai M."/>
            <person name="Miyazaki M."/>
            <person name="Takai K."/>
        </authorList>
    </citation>
    <scope>NUCLEOTIDE SEQUENCE [LARGE SCALE GENOMIC DNA]</scope>
    <source>
        <strain evidence="1 2">Hiromi1</strain>
    </source>
</reference>
<evidence type="ECO:0008006" key="3">
    <source>
        <dbReference type="Google" id="ProtNLM"/>
    </source>
</evidence>
<organism evidence="1 2">
    <name type="scientific">Thiolapillus brandeum</name>
    <dbReference type="NCBI Taxonomy" id="1076588"/>
    <lineage>
        <taxon>Bacteria</taxon>
        <taxon>Pseudomonadati</taxon>
        <taxon>Pseudomonadota</taxon>
        <taxon>Gammaproteobacteria</taxon>
        <taxon>Chromatiales</taxon>
        <taxon>Sedimenticolaceae</taxon>
        <taxon>Thiolapillus</taxon>
    </lineage>
</organism>
<accession>A0A7U6JHX5</accession>
<sequence>MACPKIVIYPCSSQTKDTLTGSFPGVYNTAFAYCHSRSGPLSQVDQFESVFRSALKDVYSYEPVTIGPVLLVTDLDDRQARSYRQKIQGFLHQSRGMDQADYFLVCGSDFETTEDLLKVVERYQPGLILTYRNLHSRAWRFPHSLGEHLDVLLQKTRVPVMVLPHPEAGYEAAHAFQDTSEIMVVTDLLAMNDRLVNYAAAFSQPAGNLYLSHVEDKRIFERYMDAIGRIDVIDTDLARKRLKEQLLKEPEDYFHSCALALKQEFPRLNVLSMVCFGELVEEYRHQIESRKLDLLVLSAKDERQHAMHSVAYPLAVELRQIPLLML</sequence>
<keyword evidence="2" id="KW-1185">Reference proteome</keyword>
<evidence type="ECO:0000313" key="2">
    <source>
        <dbReference type="Proteomes" id="UP000031631"/>
    </source>
</evidence>
<name>A0A7U6JHX5_9GAMM</name>